<dbReference type="AlphaFoldDB" id="A0A4S3JSQ6"/>
<evidence type="ECO:0000313" key="3">
    <source>
        <dbReference type="EMBL" id="THC96611.1"/>
    </source>
</evidence>
<keyword evidence="4" id="KW-1185">Reference proteome</keyword>
<sequence>MATFRANSRSLKINFKVDLRAPHTGVANVSVVDTASNTIIGTPLKSWDEYASTATSVKDNQTSFSVATPDELGNKCSKTGACVLQWYWFAE</sequence>
<evidence type="ECO:0000256" key="1">
    <source>
        <dbReference type="ARBA" id="ARBA00001973"/>
    </source>
</evidence>
<dbReference type="PANTHER" id="PTHR36575">
    <property type="entry name" value="BINDING PROTEIN, PUTATIVE (AFU_ORTHOLOGUE AFUA_1G14430)-RELATED"/>
    <property type="match status" value="1"/>
</dbReference>
<name>A0A4S3JSQ6_9EURO</name>
<dbReference type="EMBL" id="SOSA01000106">
    <property type="protein sequence ID" value="THC96611.1"/>
    <property type="molecule type" value="Genomic_DNA"/>
</dbReference>
<protein>
    <recommendedName>
        <fullName evidence="5">Chitin-binding type-4 domain-containing protein</fullName>
    </recommendedName>
</protein>
<reference evidence="3 4" key="1">
    <citation type="submission" date="2019-03" db="EMBL/GenBank/DDBJ databases">
        <title>The genome sequence of a newly discovered highly antifungal drug resistant Aspergillus species, Aspergillus tanneri NIH 1004.</title>
        <authorList>
            <person name="Mounaud S."/>
            <person name="Singh I."/>
            <person name="Joardar V."/>
            <person name="Pakala S."/>
            <person name="Pakala S."/>
            <person name="Venepally P."/>
            <person name="Hoover J."/>
            <person name="Nierman W."/>
            <person name="Chung J."/>
            <person name="Losada L."/>
        </authorList>
    </citation>
    <scope>NUCLEOTIDE SEQUENCE [LARGE SCALE GENOMIC DNA]</scope>
    <source>
        <strain evidence="3 4">NIH1004</strain>
    </source>
</reference>
<proteinExistence type="predicted"/>
<dbReference type="PANTHER" id="PTHR36575:SF2">
    <property type="entry name" value="CHITIN-BINDING TYPE-4 DOMAIN-CONTAINING PROTEIN-RELATED"/>
    <property type="match status" value="1"/>
</dbReference>
<dbReference type="VEuPathDB" id="FungiDB:EYZ11_003903"/>
<evidence type="ECO:0008006" key="5">
    <source>
        <dbReference type="Google" id="ProtNLM"/>
    </source>
</evidence>
<comment type="caution">
    <text evidence="3">The sequence shown here is derived from an EMBL/GenBank/DDBJ whole genome shotgun (WGS) entry which is preliminary data.</text>
</comment>
<comment type="cofactor">
    <cofactor evidence="1">
        <name>Cu(2+)</name>
        <dbReference type="ChEBI" id="CHEBI:29036"/>
    </cofactor>
</comment>
<keyword evidence="2" id="KW-0186">Copper</keyword>
<dbReference type="InterPro" id="IPR052282">
    <property type="entry name" value="Starch-active_LPMO"/>
</dbReference>
<organism evidence="3 4">
    <name type="scientific">Aspergillus tanneri</name>
    <dbReference type="NCBI Taxonomy" id="1220188"/>
    <lineage>
        <taxon>Eukaryota</taxon>
        <taxon>Fungi</taxon>
        <taxon>Dikarya</taxon>
        <taxon>Ascomycota</taxon>
        <taxon>Pezizomycotina</taxon>
        <taxon>Eurotiomycetes</taxon>
        <taxon>Eurotiomycetidae</taxon>
        <taxon>Eurotiales</taxon>
        <taxon>Aspergillaceae</taxon>
        <taxon>Aspergillus</taxon>
        <taxon>Aspergillus subgen. Circumdati</taxon>
    </lineage>
</organism>
<dbReference type="Proteomes" id="UP000308092">
    <property type="component" value="Unassembled WGS sequence"/>
</dbReference>
<accession>A0A4S3JSQ6</accession>
<gene>
    <name evidence="3" type="ORF">EYZ11_003903</name>
</gene>
<evidence type="ECO:0000256" key="2">
    <source>
        <dbReference type="ARBA" id="ARBA00023008"/>
    </source>
</evidence>
<evidence type="ECO:0000313" key="4">
    <source>
        <dbReference type="Proteomes" id="UP000308092"/>
    </source>
</evidence>
<dbReference type="STRING" id="1220188.A0A4S3JSQ6"/>